<accession>A0A8H7TEV7</accession>
<evidence type="ECO:0000313" key="3">
    <source>
        <dbReference type="Proteomes" id="UP000664132"/>
    </source>
</evidence>
<name>A0A8H7TEV7_9HELO</name>
<evidence type="ECO:0000259" key="1">
    <source>
        <dbReference type="Pfam" id="PF06985"/>
    </source>
</evidence>
<dbReference type="InterPro" id="IPR010730">
    <property type="entry name" value="HET"/>
</dbReference>
<dbReference type="Proteomes" id="UP000664132">
    <property type="component" value="Unassembled WGS sequence"/>
</dbReference>
<dbReference type="PANTHER" id="PTHR33112">
    <property type="entry name" value="DOMAIN PROTEIN, PUTATIVE-RELATED"/>
    <property type="match status" value="1"/>
</dbReference>
<keyword evidence="3" id="KW-1185">Reference proteome</keyword>
<comment type="caution">
    <text evidence="2">The sequence shown here is derived from an EMBL/GenBank/DDBJ whole genome shotgun (WGS) entry which is preliminary data.</text>
</comment>
<dbReference type="AlphaFoldDB" id="A0A8H7TEV7"/>
<sequence length="697" mass="78645">MSTTTISTTEIKAASLCHLCKQVQDLDRLIAHEDPIAHCRSWTALCQSAEGGCKLCGAFVKAEEIRRHPSETLARDFDKDMNWPETQITIMPQGRNGLFILEQRELFRHPFKDVVSIWFELYTNSDDPLRVVFAGREISQNSQSEESAALLDRWIKTCRENHPLCSWSKDHILPTRVVDISDHGSDPFLYESHGERGEWVTLSHCWGGAAGVTTTSSTLHDHVASIPEETLPQTFRDAITICRRMGFRYIWIDSLCIIQDIHEDWTAESSQMFRVYANASLNISAAAARSSTEGIFTSSNHDRHFRASLVSIPCHSKKLDVSGIASLRIQMHGNGPWRILPDQPLHKRAWVLQESVLSPRRVDFGAYELYWECRTATYTEGYPISSDGDTFFDASGRQLQRMEPVSLDTNPEINWGPHPENALAWWYRMLGNAYLGRSITKHGDLLPALAGVAETVAKLIGYSYRAGLWLEDMHRGLLWQSTFALDRPADTAVPSWSWASTQLPWYASGLELHRYSATTPKAEIIGINVDNSGDNDFGQVLSGCLRLKTRFKPLAQMLNEAEPIYNQTGNMFTMMRMNNRWQAAEDAGVYASPPHGKLLCTLDEHPGDASNCHSHLINRGAVCVQLAGFIHRDRREAPPRRGEYVTNWKEPEVVTIFGLMLEPTGISENEFKRIGIVEEAEEDGISLDWNVKTITIV</sequence>
<feature type="domain" description="Heterokaryon incompatibility" evidence="1">
    <location>
        <begin position="199"/>
        <end position="354"/>
    </location>
</feature>
<dbReference type="PANTHER" id="PTHR33112:SF8">
    <property type="entry name" value="HETEROKARYON INCOMPATIBILITY DOMAIN-CONTAINING PROTEIN"/>
    <property type="match status" value="1"/>
</dbReference>
<gene>
    <name evidence="2" type="ORF">IFR04_008514</name>
</gene>
<organism evidence="2 3">
    <name type="scientific">Cadophora malorum</name>
    <dbReference type="NCBI Taxonomy" id="108018"/>
    <lineage>
        <taxon>Eukaryota</taxon>
        <taxon>Fungi</taxon>
        <taxon>Dikarya</taxon>
        <taxon>Ascomycota</taxon>
        <taxon>Pezizomycotina</taxon>
        <taxon>Leotiomycetes</taxon>
        <taxon>Helotiales</taxon>
        <taxon>Ploettnerulaceae</taxon>
        <taxon>Cadophora</taxon>
    </lineage>
</organism>
<evidence type="ECO:0000313" key="2">
    <source>
        <dbReference type="EMBL" id="KAG4418372.1"/>
    </source>
</evidence>
<dbReference type="Pfam" id="PF06985">
    <property type="entry name" value="HET"/>
    <property type="match status" value="1"/>
</dbReference>
<dbReference type="OrthoDB" id="5362512at2759"/>
<dbReference type="EMBL" id="JAFJYH010000130">
    <property type="protein sequence ID" value="KAG4418372.1"/>
    <property type="molecule type" value="Genomic_DNA"/>
</dbReference>
<protein>
    <recommendedName>
        <fullName evidence="1">Heterokaryon incompatibility domain-containing protein</fullName>
    </recommendedName>
</protein>
<reference evidence="2" key="1">
    <citation type="submission" date="2021-02" db="EMBL/GenBank/DDBJ databases">
        <title>Genome sequence Cadophora malorum strain M34.</title>
        <authorList>
            <person name="Stefanovic E."/>
            <person name="Vu D."/>
            <person name="Scully C."/>
            <person name="Dijksterhuis J."/>
            <person name="Roader J."/>
            <person name="Houbraken J."/>
        </authorList>
    </citation>
    <scope>NUCLEOTIDE SEQUENCE</scope>
    <source>
        <strain evidence="2">M34</strain>
    </source>
</reference>
<proteinExistence type="predicted"/>